<dbReference type="PANTHER" id="PTHR30619">
    <property type="entry name" value="DNA INTERNALIZATION/COMPETENCE PROTEIN COMEC/REC2"/>
    <property type="match status" value="1"/>
</dbReference>
<evidence type="ECO:0000256" key="1">
    <source>
        <dbReference type="SAM" id="SignalP"/>
    </source>
</evidence>
<gene>
    <name evidence="3" type="ORF">NK662_00045</name>
</gene>
<dbReference type="Gene3D" id="3.60.15.10">
    <property type="entry name" value="Ribonuclease Z/Hydroxyacylglutathione hydrolase-like"/>
    <property type="match status" value="1"/>
</dbReference>
<dbReference type="PANTHER" id="PTHR30619:SF7">
    <property type="entry name" value="BETA-LACTAMASE DOMAIN PROTEIN"/>
    <property type="match status" value="1"/>
</dbReference>
<feature type="chain" id="PRO_5041265933" evidence="1">
    <location>
        <begin position="28"/>
        <end position="304"/>
    </location>
</feature>
<organism evidence="3 4">
    <name type="scientific">Ectobacillus ponti</name>
    <dbReference type="NCBI Taxonomy" id="2961894"/>
    <lineage>
        <taxon>Bacteria</taxon>
        <taxon>Bacillati</taxon>
        <taxon>Bacillota</taxon>
        <taxon>Bacilli</taxon>
        <taxon>Bacillales</taxon>
        <taxon>Bacillaceae</taxon>
        <taxon>Ectobacillus</taxon>
    </lineage>
</organism>
<dbReference type="InterPro" id="IPR052159">
    <property type="entry name" value="Competence_DNA_uptake"/>
</dbReference>
<dbReference type="SMART" id="SM00849">
    <property type="entry name" value="Lactamase_B"/>
    <property type="match status" value="1"/>
</dbReference>
<evidence type="ECO:0000259" key="2">
    <source>
        <dbReference type="SMART" id="SM00849"/>
    </source>
</evidence>
<proteinExistence type="predicted"/>
<comment type="caution">
    <text evidence="3">The sequence shown here is derived from an EMBL/GenBank/DDBJ whole genome shotgun (WGS) entry which is preliminary data.</text>
</comment>
<dbReference type="Proteomes" id="UP001156102">
    <property type="component" value="Unassembled WGS sequence"/>
</dbReference>
<dbReference type="SUPFAM" id="SSF56281">
    <property type="entry name" value="Metallo-hydrolase/oxidoreductase"/>
    <property type="match status" value="1"/>
</dbReference>
<accession>A0AA42BMK0</accession>
<reference evidence="3" key="1">
    <citation type="submission" date="2022-07" db="EMBL/GenBank/DDBJ databases">
        <authorList>
            <person name="Li W.-J."/>
            <person name="Deng Q.-Q."/>
        </authorList>
    </citation>
    <scope>NUCLEOTIDE SEQUENCE</scope>
    <source>
        <strain evidence="3">SYSU M60031</strain>
    </source>
</reference>
<dbReference type="InterPro" id="IPR001279">
    <property type="entry name" value="Metallo-B-lactamas"/>
</dbReference>
<protein>
    <submittedName>
        <fullName evidence="3">MBL fold metallo-hydrolase</fullName>
    </submittedName>
</protein>
<dbReference type="InterPro" id="IPR035681">
    <property type="entry name" value="ComA-like_MBL"/>
</dbReference>
<evidence type="ECO:0000313" key="3">
    <source>
        <dbReference type="EMBL" id="MCP8966925.1"/>
    </source>
</evidence>
<feature type="signal peptide" evidence="1">
    <location>
        <begin position="1"/>
        <end position="27"/>
    </location>
</feature>
<dbReference type="RefSeq" id="WP_254756113.1">
    <property type="nucleotide sequence ID" value="NZ_JANCLT010000001.1"/>
</dbReference>
<dbReference type="Pfam" id="PF00753">
    <property type="entry name" value="Lactamase_B"/>
    <property type="match status" value="1"/>
</dbReference>
<keyword evidence="1" id="KW-0732">Signal</keyword>
<feature type="domain" description="Metallo-beta-lactamase" evidence="2">
    <location>
        <begin position="61"/>
        <end position="253"/>
    </location>
</feature>
<keyword evidence="4" id="KW-1185">Reference proteome</keyword>
<dbReference type="EMBL" id="JANCLT010000001">
    <property type="protein sequence ID" value="MCP8966925.1"/>
    <property type="molecule type" value="Genomic_DNA"/>
</dbReference>
<evidence type="ECO:0000313" key="4">
    <source>
        <dbReference type="Proteomes" id="UP001156102"/>
    </source>
</evidence>
<dbReference type="CDD" id="cd07731">
    <property type="entry name" value="ComA-like_MBL-fold"/>
    <property type="match status" value="1"/>
</dbReference>
<sequence>MRMLRVRLTLFGICFFLLSWLSGTSHAAHSFLPAAGESLTEYDELRQDHKLKLSFLKVGQGDAAILILPNGKTVLIDGGPPEAGEVILHKLIEAGIQKLDLVVSTHPDVDHIGGLITVIQQVPVMAVLDSGKPYYSLTYKLYRRSIRKRRLPFEYAKEGVYLPLDPDVSIQVMNNGKKKLENNESSIVLKIRYQRADFLLTGDADVKTEREMIEKYDMHADVLKVGHHGSYTSTSRAFLRQVNPLFAVISYERGNPYGHPHRSVLRRLKRFGIQMYRTADGDVEFETDGRSISVNGDMPLPLVR</sequence>
<dbReference type="AlphaFoldDB" id="A0AA42BMK0"/>
<name>A0AA42BMK0_9BACI</name>
<dbReference type="InterPro" id="IPR036866">
    <property type="entry name" value="RibonucZ/Hydroxyglut_hydro"/>
</dbReference>